<feature type="signal peptide" evidence="2">
    <location>
        <begin position="1"/>
        <end position="19"/>
    </location>
</feature>
<proteinExistence type="predicted"/>
<feature type="chain" id="PRO_5047513147" description="Lipoprotein" evidence="2">
    <location>
        <begin position="20"/>
        <end position="132"/>
    </location>
</feature>
<feature type="region of interest" description="Disordered" evidence="1">
    <location>
        <begin position="28"/>
        <end position="51"/>
    </location>
</feature>
<gene>
    <name evidence="3" type="ORF">GCM10008983_09990</name>
</gene>
<dbReference type="RefSeq" id="WP_343751569.1">
    <property type="nucleotide sequence ID" value="NZ_BAAADM010000027.1"/>
</dbReference>
<evidence type="ECO:0000313" key="4">
    <source>
        <dbReference type="Proteomes" id="UP001501459"/>
    </source>
</evidence>
<name>A0ABN0Z644_9BACI</name>
<accession>A0ABN0Z644</accession>
<comment type="caution">
    <text evidence="3">The sequence shown here is derived from an EMBL/GenBank/DDBJ whole genome shotgun (WGS) entry which is preliminary data.</text>
</comment>
<evidence type="ECO:0000256" key="2">
    <source>
        <dbReference type="SAM" id="SignalP"/>
    </source>
</evidence>
<evidence type="ECO:0008006" key="5">
    <source>
        <dbReference type="Google" id="ProtNLM"/>
    </source>
</evidence>
<keyword evidence="4" id="KW-1185">Reference proteome</keyword>
<sequence length="132" mass="15058">MKKSVLFILSSFLLLGLFACSNQNGQANNNNNNDQNTVNTQEQSSNQKDVREVVWSQLSEQQKESINGTWKDGKVSKVTLEENMMSEVKDKSYEGKEVYRIMFPKDGKSEPNFVVVFADMNTFNYIGYPLVL</sequence>
<dbReference type="Proteomes" id="UP001501459">
    <property type="component" value="Unassembled WGS sequence"/>
</dbReference>
<evidence type="ECO:0000313" key="3">
    <source>
        <dbReference type="EMBL" id="GAA0435410.1"/>
    </source>
</evidence>
<dbReference type="EMBL" id="BAAADM010000027">
    <property type="protein sequence ID" value="GAA0435410.1"/>
    <property type="molecule type" value="Genomic_DNA"/>
</dbReference>
<feature type="compositionally biased region" description="Low complexity" evidence="1">
    <location>
        <begin position="28"/>
        <end position="43"/>
    </location>
</feature>
<protein>
    <recommendedName>
        <fullName evidence="5">Lipoprotein</fullName>
    </recommendedName>
</protein>
<reference evidence="3 4" key="1">
    <citation type="journal article" date="2019" name="Int. J. Syst. Evol. Microbiol.">
        <title>The Global Catalogue of Microorganisms (GCM) 10K type strain sequencing project: providing services to taxonomists for standard genome sequencing and annotation.</title>
        <authorList>
            <consortium name="The Broad Institute Genomics Platform"/>
            <consortium name="The Broad Institute Genome Sequencing Center for Infectious Disease"/>
            <person name="Wu L."/>
            <person name="Ma J."/>
        </authorList>
    </citation>
    <scope>NUCLEOTIDE SEQUENCE [LARGE SCALE GENOMIC DNA]</scope>
    <source>
        <strain evidence="3 4">JCM 12149</strain>
    </source>
</reference>
<keyword evidence="2" id="KW-0732">Signal</keyword>
<dbReference type="PROSITE" id="PS51257">
    <property type="entry name" value="PROKAR_LIPOPROTEIN"/>
    <property type="match status" value="1"/>
</dbReference>
<evidence type="ECO:0000256" key="1">
    <source>
        <dbReference type="SAM" id="MobiDB-lite"/>
    </source>
</evidence>
<organism evidence="3 4">
    <name type="scientific">Lentibacillus halophilus</name>
    <dbReference type="NCBI Taxonomy" id="295065"/>
    <lineage>
        <taxon>Bacteria</taxon>
        <taxon>Bacillati</taxon>
        <taxon>Bacillota</taxon>
        <taxon>Bacilli</taxon>
        <taxon>Bacillales</taxon>
        <taxon>Bacillaceae</taxon>
        <taxon>Lentibacillus</taxon>
    </lineage>
</organism>